<accession>A0ACB9B7G0</accession>
<evidence type="ECO:0000313" key="1">
    <source>
        <dbReference type="EMBL" id="KAI3716620.1"/>
    </source>
</evidence>
<gene>
    <name evidence="1" type="ORF">L1987_67615</name>
</gene>
<proteinExistence type="predicted"/>
<protein>
    <submittedName>
        <fullName evidence="1">Uncharacterized protein</fullName>
    </submittedName>
</protein>
<organism evidence="1 2">
    <name type="scientific">Smallanthus sonchifolius</name>
    <dbReference type="NCBI Taxonomy" id="185202"/>
    <lineage>
        <taxon>Eukaryota</taxon>
        <taxon>Viridiplantae</taxon>
        <taxon>Streptophyta</taxon>
        <taxon>Embryophyta</taxon>
        <taxon>Tracheophyta</taxon>
        <taxon>Spermatophyta</taxon>
        <taxon>Magnoliopsida</taxon>
        <taxon>eudicotyledons</taxon>
        <taxon>Gunneridae</taxon>
        <taxon>Pentapetalae</taxon>
        <taxon>asterids</taxon>
        <taxon>campanulids</taxon>
        <taxon>Asterales</taxon>
        <taxon>Asteraceae</taxon>
        <taxon>Asteroideae</taxon>
        <taxon>Heliantheae alliance</taxon>
        <taxon>Millerieae</taxon>
        <taxon>Smallanthus</taxon>
    </lineage>
</organism>
<reference evidence="1 2" key="2">
    <citation type="journal article" date="2022" name="Mol. Ecol. Resour.">
        <title>The genomes of chicory, endive, great burdock and yacon provide insights into Asteraceae paleo-polyploidization history and plant inulin production.</title>
        <authorList>
            <person name="Fan W."/>
            <person name="Wang S."/>
            <person name="Wang H."/>
            <person name="Wang A."/>
            <person name="Jiang F."/>
            <person name="Liu H."/>
            <person name="Zhao H."/>
            <person name="Xu D."/>
            <person name="Zhang Y."/>
        </authorList>
    </citation>
    <scope>NUCLEOTIDE SEQUENCE [LARGE SCALE GENOMIC DNA]</scope>
    <source>
        <strain evidence="2">cv. Yunnan</strain>
        <tissue evidence="1">Leaves</tissue>
    </source>
</reference>
<reference evidence="2" key="1">
    <citation type="journal article" date="2022" name="Mol. Ecol. Resour.">
        <title>The genomes of chicory, endive, great burdock and yacon provide insights into Asteraceae palaeo-polyploidization history and plant inulin production.</title>
        <authorList>
            <person name="Fan W."/>
            <person name="Wang S."/>
            <person name="Wang H."/>
            <person name="Wang A."/>
            <person name="Jiang F."/>
            <person name="Liu H."/>
            <person name="Zhao H."/>
            <person name="Xu D."/>
            <person name="Zhang Y."/>
        </authorList>
    </citation>
    <scope>NUCLEOTIDE SEQUENCE [LARGE SCALE GENOMIC DNA]</scope>
    <source>
        <strain evidence="2">cv. Yunnan</strain>
    </source>
</reference>
<evidence type="ECO:0000313" key="2">
    <source>
        <dbReference type="Proteomes" id="UP001056120"/>
    </source>
</evidence>
<sequence>MSGKIKHVVTTVGSGQTSLGIKGSSIYKEPLYHCIIHPPNHRHPLLIPDLPTHLAPVMLNKFHHDPAAFTQLMNIIKGKQICNANDDQKSPS</sequence>
<name>A0ACB9B7G0_9ASTR</name>
<comment type="caution">
    <text evidence="1">The sequence shown here is derived from an EMBL/GenBank/DDBJ whole genome shotgun (WGS) entry which is preliminary data.</text>
</comment>
<dbReference type="Proteomes" id="UP001056120">
    <property type="component" value="Linkage Group LG23"/>
</dbReference>
<keyword evidence="2" id="KW-1185">Reference proteome</keyword>
<dbReference type="EMBL" id="CM042040">
    <property type="protein sequence ID" value="KAI3716620.1"/>
    <property type="molecule type" value="Genomic_DNA"/>
</dbReference>